<sequence length="699" mass="78380">MVRRRRLLSKEDGVSVQTDSGISLSSPPEARTVHDGADEEDAQAAPKKKQARRRITNAKATKRGRRQSKDTSSTVAKKQKTSEAADLKACESDAADHTACGSNAGNATPAIEHLQDAARPSVRAEKADKTAAFEIGETAEAENTNAEKTTGKELAAAADLTAANLAAAAVNAAFIVIPAAEAAHDAINAEDTADKSVIILTTVSENSISVTDSAFSETDVTQSAGDLSELTHTANDCNDSAQLLGDAASTAEAALTPAANKRSGKVFMRKVHVCHICSKQFRGNNDLRRHMLIHSDERPYKCELCGNCYRQAVNLRNHINCAHTNQRQFACAQCPKMFAVKERLRLHMRLHSGEKPYACPVCEKRFARGGHLKQHVISHHKDSTKQYICEKCSTAFSTPSNLRAHMDRHENGPEHYCEICKEHFPNEPVLKAHINKLHYKLGQFDCEICKETIEDDALAKHMKTHTNVKTHVCEVCKSYFMQKSQYNVHMRMHTGERPYQCRICWQTYAYSSVLKLHIRKHTGEKPFQCLICTDVVAFSQLAHLKTHMKKIHKQTNPYMCEGCHQFFKIKAELQSHMQNCDSCKVDVEEENAKNNDSQTLSHLRFLMALLLKKISSQQKLQKLGYEKRLIDNVVVASLKLANRKACEDQSLSAIERMRRNVEEFLNWIVPAKAMETFRQEQQSVENILDKIVTMYMKHK</sequence>
<dbReference type="GeneID" id="108966805"/>
<reference evidence="14" key="1">
    <citation type="submission" date="2015-06" db="EMBL/GenBank/DDBJ databases">
        <authorList>
            <person name="Hoefler B.C."/>
            <person name="Straight P.D."/>
        </authorList>
    </citation>
    <scope>NUCLEOTIDE SEQUENCE</scope>
</reference>
<keyword evidence="7" id="KW-0238">DNA-binding</keyword>
<evidence type="ECO:0000256" key="1">
    <source>
        <dbReference type="ARBA" id="ARBA00004123"/>
    </source>
</evidence>
<keyword evidence="2" id="KW-0479">Metal-binding</keyword>
<evidence type="ECO:0000313" key="13">
    <source>
        <dbReference type="EMBL" id="JAI30278.1"/>
    </source>
</evidence>
<feature type="domain" description="C2H2-type" evidence="12">
    <location>
        <begin position="329"/>
        <end position="356"/>
    </location>
</feature>
<dbReference type="Pfam" id="PF00096">
    <property type="entry name" value="zf-C2H2"/>
    <property type="match status" value="4"/>
</dbReference>
<feature type="domain" description="C2H2-type" evidence="12">
    <location>
        <begin position="300"/>
        <end position="328"/>
    </location>
</feature>
<evidence type="ECO:0000256" key="2">
    <source>
        <dbReference type="ARBA" id="ARBA00022723"/>
    </source>
</evidence>
<dbReference type="Gene3D" id="3.30.160.60">
    <property type="entry name" value="Classic Zinc Finger"/>
    <property type="match status" value="9"/>
</dbReference>
<dbReference type="EMBL" id="GDHF01022036">
    <property type="protein sequence ID" value="JAI30278.1"/>
    <property type="molecule type" value="Transcribed_RNA"/>
</dbReference>
<feature type="domain" description="C2H2-type" evidence="12">
    <location>
        <begin position="272"/>
        <end position="299"/>
    </location>
</feature>
<dbReference type="AlphaFoldDB" id="A0A0K8WGC1"/>
<dbReference type="GO" id="GO:0005634">
    <property type="term" value="C:nucleus"/>
    <property type="evidence" value="ECO:0007669"/>
    <property type="project" value="UniProtKB-SubCell"/>
</dbReference>
<dbReference type="InterPro" id="IPR036236">
    <property type="entry name" value="Znf_C2H2_sf"/>
</dbReference>
<dbReference type="PROSITE" id="PS00028">
    <property type="entry name" value="ZINC_FINGER_C2H2_1"/>
    <property type="match status" value="8"/>
</dbReference>
<evidence type="ECO:0000256" key="10">
    <source>
        <dbReference type="PROSITE-ProRule" id="PRU00042"/>
    </source>
</evidence>
<keyword evidence="6" id="KW-0805">Transcription regulation</keyword>
<keyword evidence="5" id="KW-0862">Zinc</keyword>
<feature type="domain" description="C2H2-type" evidence="12">
    <location>
        <begin position="499"/>
        <end position="526"/>
    </location>
</feature>
<evidence type="ECO:0000256" key="11">
    <source>
        <dbReference type="SAM" id="MobiDB-lite"/>
    </source>
</evidence>
<evidence type="ECO:0000256" key="3">
    <source>
        <dbReference type="ARBA" id="ARBA00022737"/>
    </source>
</evidence>
<dbReference type="FunFam" id="3.30.160.60:FF:000100">
    <property type="entry name" value="Zinc finger 45-like"/>
    <property type="match status" value="1"/>
</dbReference>
<feature type="domain" description="C2H2-type" evidence="12">
    <location>
        <begin position="471"/>
        <end position="498"/>
    </location>
</feature>
<dbReference type="PROSITE" id="PS50157">
    <property type="entry name" value="ZINC_FINGER_C2H2_2"/>
    <property type="match status" value="7"/>
</dbReference>
<organism evidence="14">
    <name type="scientific">Bactrocera latifrons</name>
    <name type="common">Malaysian fruit fly</name>
    <name type="synonym">Chaetodacus latifrons</name>
    <dbReference type="NCBI Taxonomy" id="174628"/>
    <lineage>
        <taxon>Eukaryota</taxon>
        <taxon>Metazoa</taxon>
        <taxon>Ecdysozoa</taxon>
        <taxon>Arthropoda</taxon>
        <taxon>Hexapoda</taxon>
        <taxon>Insecta</taxon>
        <taxon>Pterygota</taxon>
        <taxon>Neoptera</taxon>
        <taxon>Endopterygota</taxon>
        <taxon>Diptera</taxon>
        <taxon>Brachycera</taxon>
        <taxon>Muscomorpha</taxon>
        <taxon>Tephritoidea</taxon>
        <taxon>Tephritidae</taxon>
        <taxon>Bactrocera</taxon>
        <taxon>Bactrocera</taxon>
    </lineage>
</organism>
<evidence type="ECO:0000256" key="5">
    <source>
        <dbReference type="ARBA" id="ARBA00022833"/>
    </source>
</evidence>
<gene>
    <name evidence="14" type="primary">ZNF227_3</name>
    <name evidence="13" type="synonym">ZNF227_6</name>
    <name evidence="14" type="ORF">c3_g1_i1</name>
    <name evidence="13" type="ORF">c3_g1_i2</name>
</gene>
<dbReference type="FunFam" id="3.30.160.60:FF:000325">
    <property type="entry name" value="ZFP90 zinc finger protein"/>
    <property type="match status" value="1"/>
</dbReference>
<accession>A0A0K8WGC1</accession>
<dbReference type="OrthoDB" id="3156061at2759"/>
<dbReference type="GO" id="GO:0008270">
    <property type="term" value="F:zinc ion binding"/>
    <property type="evidence" value="ECO:0007669"/>
    <property type="project" value="UniProtKB-KW"/>
</dbReference>
<dbReference type="Pfam" id="PF13894">
    <property type="entry name" value="zf-C2H2_4"/>
    <property type="match status" value="1"/>
</dbReference>
<protein>
    <submittedName>
        <fullName evidence="14">Zinc finger protein 227</fullName>
    </submittedName>
</protein>
<name>A0A0K8WGC1_BACLA</name>
<evidence type="ECO:0000256" key="4">
    <source>
        <dbReference type="ARBA" id="ARBA00022771"/>
    </source>
</evidence>
<evidence type="ECO:0000259" key="12">
    <source>
        <dbReference type="PROSITE" id="PS50157"/>
    </source>
</evidence>
<dbReference type="InterPro" id="IPR013087">
    <property type="entry name" value="Znf_C2H2_type"/>
</dbReference>
<dbReference type="EMBL" id="GDHF01002177">
    <property type="protein sequence ID" value="JAI50137.1"/>
    <property type="molecule type" value="Transcribed_RNA"/>
</dbReference>
<keyword evidence="3" id="KW-0677">Repeat</keyword>
<evidence type="ECO:0000256" key="9">
    <source>
        <dbReference type="ARBA" id="ARBA00023242"/>
    </source>
</evidence>
<feature type="compositionally biased region" description="Basic residues" evidence="11">
    <location>
        <begin position="46"/>
        <end position="66"/>
    </location>
</feature>
<dbReference type="SUPFAM" id="SSF57667">
    <property type="entry name" value="beta-beta-alpha zinc fingers"/>
    <property type="match status" value="6"/>
</dbReference>
<dbReference type="GO" id="GO:0003677">
    <property type="term" value="F:DNA binding"/>
    <property type="evidence" value="ECO:0007669"/>
    <property type="project" value="UniProtKB-KW"/>
</dbReference>
<feature type="region of interest" description="Disordered" evidence="11">
    <location>
        <begin position="1"/>
        <end position="87"/>
    </location>
</feature>
<evidence type="ECO:0000313" key="14">
    <source>
        <dbReference type="EMBL" id="JAI50137.1"/>
    </source>
</evidence>
<keyword evidence="4 10" id="KW-0863">Zinc-finger</keyword>
<feature type="domain" description="C2H2-type" evidence="12">
    <location>
        <begin position="387"/>
        <end position="414"/>
    </location>
</feature>
<proteinExistence type="predicted"/>
<evidence type="ECO:0000256" key="7">
    <source>
        <dbReference type="ARBA" id="ARBA00023125"/>
    </source>
</evidence>
<feature type="domain" description="C2H2-type" evidence="12">
    <location>
        <begin position="357"/>
        <end position="384"/>
    </location>
</feature>
<comment type="subcellular location">
    <subcellularLocation>
        <location evidence="1">Nucleus</location>
    </subcellularLocation>
</comment>
<dbReference type="SMART" id="SM00355">
    <property type="entry name" value="ZnF_C2H2"/>
    <property type="match status" value="11"/>
</dbReference>
<evidence type="ECO:0000256" key="8">
    <source>
        <dbReference type="ARBA" id="ARBA00023163"/>
    </source>
</evidence>
<keyword evidence="8" id="KW-0804">Transcription</keyword>
<evidence type="ECO:0000256" key="6">
    <source>
        <dbReference type="ARBA" id="ARBA00023015"/>
    </source>
</evidence>
<feature type="compositionally biased region" description="Polar residues" evidence="11">
    <location>
        <begin position="15"/>
        <end position="26"/>
    </location>
</feature>
<dbReference type="PANTHER" id="PTHR24394:SF29">
    <property type="entry name" value="MYONEURIN"/>
    <property type="match status" value="1"/>
</dbReference>
<keyword evidence="9" id="KW-0539">Nucleus</keyword>
<dbReference type="FunFam" id="3.30.160.60:FF:000875">
    <property type="entry name" value="zinc finger protein 236 isoform X7"/>
    <property type="match status" value="1"/>
</dbReference>
<dbReference type="PANTHER" id="PTHR24394">
    <property type="entry name" value="ZINC FINGER PROTEIN"/>
    <property type="match status" value="1"/>
</dbReference>
<dbReference type="GO" id="GO:0000981">
    <property type="term" value="F:DNA-binding transcription factor activity, RNA polymerase II-specific"/>
    <property type="evidence" value="ECO:0007669"/>
    <property type="project" value="TreeGrafter"/>
</dbReference>
<dbReference type="FunFam" id="3.30.160.60:FF:000446">
    <property type="entry name" value="Zinc finger protein"/>
    <property type="match status" value="1"/>
</dbReference>